<accession>A0AAW7XDK3</accession>
<dbReference type="InterPro" id="IPR011043">
    <property type="entry name" value="Gal_Oxase/kelch_b-propeller"/>
</dbReference>
<comment type="caution">
    <text evidence="4">The sequence shown here is derived from an EMBL/GenBank/DDBJ whole genome shotgun (WGS) entry which is preliminary data.</text>
</comment>
<keyword evidence="4" id="KW-0418">Kinase</keyword>
<organism evidence="4 5">
    <name type="scientific">Saccharophagus degradans</name>
    <dbReference type="NCBI Taxonomy" id="86304"/>
    <lineage>
        <taxon>Bacteria</taxon>
        <taxon>Pseudomonadati</taxon>
        <taxon>Pseudomonadota</taxon>
        <taxon>Gammaproteobacteria</taxon>
        <taxon>Cellvibrionales</taxon>
        <taxon>Cellvibrionaceae</taxon>
        <taxon>Saccharophagus</taxon>
    </lineage>
</organism>
<keyword evidence="3" id="KW-0325">Glycoprotein</keyword>
<proteinExistence type="predicted"/>
<keyword evidence="4" id="KW-0808">Transferase</keyword>
<dbReference type="InterPro" id="IPR013517">
    <property type="entry name" value="FG-GAP"/>
</dbReference>
<evidence type="ECO:0000313" key="5">
    <source>
        <dbReference type="Proteomes" id="UP001169760"/>
    </source>
</evidence>
<dbReference type="PANTHER" id="PTHR36220:SF1">
    <property type="entry name" value="GAMMA TUBULIN COMPLEX COMPONENT C-TERMINAL DOMAIN-CONTAINING PROTEIN"/>
    <property type="match status" value="1"/>
</dbReference>
<dbReference type="SMART" id="SM00191">
    <property type="entry name" value="Int_alpha"/>
    <property type="match status" value="5"/>
</dbReference>
<protein>
    <submittedName>
        <fullName evidence="4">Histidine kinase</fullName>
    </submittedName>
</protein>
<dbReference type="PROSITE" id="PS51257">
    <property type="entry name" value="PROKAR_LIPOPROTEIN"/>
    <property type="match status" value="1"/>
</dbReference>
<keyword evidence="2" id="KW-0677">Repeat</keyword>
<evidence type="ECO:0000313" key="4">
    <source>
        <dbReference type="EMBL" id="MDO6424646.1"/>
    </source>
</evidence>
<evidence type="ECO:0000256" key="1">
    <source>
        <dbReference type="ARBA" id="ARBA00022729"/>
    </source>
</evidence>
<name>A0AAW7XDK3_9GAMM</name>
<dbReference type="RefSeq" id="WP_303493870.1">
    <property type="nucleotide sequence ID" value="NZ_JAUOPB010000016.1"/>
</dbReference>
<sequence>MFNKINFKSRAALFILCGVLLGGCGGGSGDGEDTSPDSFAFDDETDAPLAQWYLSDEIEVEGINAEAPISIVGGEYSINYGDFTDEDGSVYEGDIIIVRVFTADTIDTETELTLTIGDEEDTFTVRTAEVVLRAKDAFKKITFSWDSVDGADYYRLLEKAHAGEEFEQVGRDLESTSIGLTLDVPIHRLDWLNAEYKLQTCTNAECSESDAISVYSYMKRSIGYFKASNPESYDRFGRVALSADGKTLAVAAPGDDSAAKGIDGDDGDNSVSGSGAVYVYVRDDGEWRFQAYIKASNTGEADAFGRALALSDDGNTLAVGAPFEDGASAGIDGDGLSDALQDSGAVYVFRRAGDAWSQQNYIKASNPAVNDNFGSALALSAYGGTLAVAAPGQDSSAVLVGGDEVDQLAADSGAVYVFSLNADNWQQQAFIKASNTGAGDGFGGRVALSANGNSLVVGAPYEQSLFAGQPEDNSAANAGAAYVYGRASGSWSFKAYLKASNAQSDGRFGSAVAIANDGATVAVGSAGEASIAIGVNGNQLDRSNAESGAAYVFNLEGDAWVQHSYIKASNGDIGDLFGSAIALNAAGSLLVVGAPGESSAAEGVSGTQSDNSATDAGAAYVFELNAGAWSQLKYVKASNAEAADGFGSYVSLDASGDVLAVGAPEERSSSTLFSDLQTSNALNAAGAVYLY</sequence>
<evidence type="ECO:0000256" key="3">
    <source>
        <dbReference type="ARBA" id="ARBA00023180"/>
    </source>
</evidence>
<reference evidence="4" key="1">
    <citation type="submission" date="2023-07" db="EMBL/GenBank/DDBJ databases">
        <title>Genome content predicts the carbon catabolic preferences of heterotrophic bacteria.</title>
        <authorList>
            <person name="Gralka M."/>
        </authorList>
    </citation>
    <scope>NUCLEOTIDE SEQUENCE</scope>
    <source>
        <strain evidence="4">I3M17_2</strain>
    </source>
</reference>
<dbReference type="AlphaFoldDB" id="A0AAW7XDK3"/>
<dbReference type="InterPro" id="IPR028994">
    <property type="entry name" value="Integrin_alpha_N"/>
</dbReference>
<dbReference type="PANTHER" id="PTHR36220">
    <property type="entry name" value="UNNAMED PRODUCT"/>
    <property type="match status" value="1"/>
</dbReference>
<dbReference type="Proteomes" id="UP001169760">
    <property type="component" value="Unassembled WGS sequence"/>
</dbReference>
<evidence type="ECO:0000256" key="2">
    <source>
        <dbReference type="ARBA" id="ARBA00022737"/>
    </source>
</evidence>
<dbReference type="SUPFAM" id="SSF69322">
    <property type="entry name" value="Tricorn protease domain 2"/>
    <property type="match status" value="1"/>
</dbReference>
<dbReference type="Pfam" id="PF14312">
    <property type="entry name" value="FG-GAP_2"/>
    <property type="match status" value="3"/>
</dbReference>
<dbReference type="Gene3D" id="2.130.10.130">
    <property type="entry name" value="Integrin alpha, N-terminal"/>
    <property type="match status" value="3"/>
</dbReference>
<keyword evidence="1" id="KW-0732">Signal</keyword>
<gene>
    <name evidence="4" type="ORF">Q4521_19310</name>
</gene>
<dbReference type="EMBL" id="JAUOPB010000016">
    <property type="protein sequence ID" value="MDO6424646.1"/>
    <property type="molecule type" value="Genomic_DNA"/>
</dbReference>
<dbReference type="GO" id="GO:0016301">
    <property type="term" value="F:kinase activity"/>
    <property type="evidence" value="ECO:0007669"/>
    <property type="project" value="UniProtKB-KW"/>
</dbReference>
<dbReference type="SUPFAM" id="SSF50965">
    <property type="entry name" value="Galactose oxidase, central domain"/>
    <property type="match status" value="1"/>
</dbReference>
<dbReference type="InterPro" id="IPR013519">
    <property type="entry name" value="Int_alpha_beta-p"/>
</dbReference>